<evidence type="ECO:0000313" key="2">
    <source>
        <dbReference type="Proteomes" id="UP000252706"/>
    </source>
</evidence>
<dbReference type="PANTHER" id="PTHR13627">
    <property type="entry name" value="FUKUTIN RELATED PROTEIN"/>
    <property type="match status" value="1"/>
</dbReference>
<reference evidence="1 2" key="1">
    <citation type="submission" date="2018-07" db="EMBL/GenBank/DDBJ databases">
        <title>Modular assembly of carbohydrate-degrading microbial communities in the ocean.</title>
        <authorList>
            <person name="Enke T.N."/>
            <person name="Datta M.S."/>
            <person name="Schwartzman J.A."/>
            <person name="Cermak N."/>
            <person name="Schmitz D.A."/>
            <person name="Barrere J."/>
            <person name="Cordero O.X."/>
        </authorList>
    </citation>
    <scope>NUCLEOTIDE SEQUENCE [LARGE SCALE GENOMIC DNA]</scope>
    <source>
        <strain evidence="1 2">C3M10</strain>
    </source>
</reference>
<evidence type="ECO:0000313" key="1">
    <source>
        <dbReference type="EMBL" id="RBW54614.1"/>
    </source>
</evidence>
<sequence length="313" mass="35109">MSNELVDGAGSNVTAELQQVIDTRDVCVAALESTPEGFDPWVHYNVLFDNRMEAVAAWHEAVVATCVAGRIRPGKATKSLHKLKTLCEAAGDVARSDRLIALVDQNLDGETMAVHGFGTQRFAEADHDAIWKDLKGIIEYFEDAGHKVFINSGTLLGMVRDGRLIDHDDDIDIACMLQAKNQVRVAHEWRELRDKLQDDGILLPKAGRMGGIHKLKTAGGFSVDLFPGWIRKERVFVYPHTKGELHQDEVFPLKSCPISGAPIPAQPEKMLELNYGPGWRTPDPHYRFDFGEAKFKYFRVLVREFRKMREGAN</sequence>
<dbReference type="RefSeq" id="WP_113823752.1">
    <property type="nucleotide sequence ID" value="NZ_QOCE01000031.1"/>
</dbReference>
<evidence type="ECO:0008006" key="3">
    <source>
        <dbReference type="Google" id="ProtNLM"/>
    </source>
</evidence>
<dbReference type="PANTHER" id="PTHR13627:SF31">
    <property type="entry name" value="RIBITOL 5-PHOSPHATE TRANSFERASE FKRP"/>
    <property type="match status" value="1"/>
</dbReference>
<dbReference type="OrthoDB" id="7858913at2"/>
<dbReference type="EMBL" id="QOCE01000031">
    <property type="protein sequence ID" value="RBW54614.1"/>
    <property type="molecule type" value="Genomic_DNA"/>
</dbReference>
<dbReference type="AlphaFoldDB" id="A0A366WWR9"/>
<dbReference type="InterPro" id="IPR052613">
    <property type="entry name" value="LicD_transferase"/>
</dbReference>
<name>A0A366WWR9_9RHOB</name>
<gene>
    <name evidence="1" type="ORF">DS909_12370</name>
</gene>
<protein>
    <recommendedName>
        <fullName evidence="3">LicD family protein</fullName>
    </recommendedName>
</protein>
<accession>A0A366WWR9</accession>
<dbReference type="Proteomes" id="UP000252706">
    <property type="component" value="Unassembled WGS sequence"/>
</dbReference>
<proteinExistence type="predicted"/>
<comment type="caution">
    <text evidence="1">The sequence shown here is derived from an EMBL/GenBank/DDBJ whole genome shotgun (WGS) entry which is preliminary data.</text>
</comment>
<organism evidence="1 2">
    <name type="scientific">Phaeobacter gallaeciensis</name>
    <dbReference type="NCBI Taxonomy" id="60890"/>
    <lineage>
        <taxon>Bacteria</taxon>
        <taxon>Pseudomonadati</taxon>
        <taxon>Pseudomonadota</taxon>
        <taxon>Alphaproteobacteria</taxon>
        <taxon>Rhodobacterales</taxon>
        <taxon>Roseobacteraceae</taxon>
        <taxon>Phaeobacter</taxon>
    </lineage>
</organism>